<gene>
    <name evidence="2" type="ORF">FB382_003822</name>
</gene>
<reference evidence="2 3" key="1">
    <citation type="submission" date="2020-07" db="EMBL/GenBank/DDBJ databases">
        <title>Sequencing the genomes of 1000 actinobacteria strains.</title>
        <authorList>
            <person name="Klenk H.-P."/>
        </authorList>
    </citation>
    <scope>NUCLEOTIDE SEQUENCE [LARGE SCALE GENOMIC DNA]</scope>
    <source>
        <strain evidence="2 3">DSM 21349</strain>
    </source>
</reference>
<organism evidence="2 3">
    <name type="scientific">Nocardioides ginsengisegetis</name>
    <dbReference type="NCBI Taxonomy" id="661491"/>
    <lineage>
        <taxon>Bacteria</taxon>
        <taxon>Bacillati</taxon>
        <taxon>Actinomycetota</taxon>
        <taxon>Actinomycetes</taxon>
        <taxon>Propionibacteriales</taxon>
        <taxon>Nocardioidaceae</taxon>
        <taxon>Nocardioides</taxon>
    </lineage>
</organism>
<dbReference type="Proteomes" id="UP000580910">
    <property type="component" value="Unassembled WGS sequence"/>
</dbReference>
<proteinExistence type="predicted"/>
<sequence>MTVRSRVALAASALVLAASLTACGDGGGNKASDAPATASKDEFCTAYNSLFDAFKDNTSAPSDSETVKAIKDWAAKMKETGTPEDIPDDARRGFEAIIDTVAKIKDDATQDEIKALTGALNSSDQKDTEAFGTWATDLCPLPLPSSPSSP</sequence>
<accession>A0A7W3J3A4</accession>
<protein>
    <recommendedName>
        <fullName evidence="4">Lipoprotein</fullName>
    </recommendedName>
</protein>
<evidence type="ECO:0008006" key="4">
    <source>
        <dbReference type="Google" id="ProtNLM"/>
    </source>
</evidence>
<evidence type="ECO:0000313" key="2">
    <source>
        <dbReference type="EMBL" id="MBA8805531.1"/>
    </source>
</evidence>
<feature type="chain" id="PRO_5038394377" description="Lipoprotein" evidence="1">
    <location>
        <begin position="25"/>
        <end position="150"/>
    </location>
</feature>
<name>A0A7W3J3A4_9ACTN</name>
<feature type="signal peptide" evidence="1">
    <location>
        <begin position="1"/>
        <end position="24"/>
    </location>
</feature>
<dbReference type="EMBL" id="JACGXA010000001">
    <property type="protein sequence ID" value="MBA8805531.1"/>
    <property type="molecule type" value="Genomic_DNA"/>
</dbReference>
<dbReference type="PROSITE" id="PS51257">
    <property type="entry name" value="PROKAR_LIPOPROTEIN"/>
    <property type="match status" value="1"/>
</dbReference>
<dbReference type="RefSeq" id="WP_182541252.1">
    <property type="nucleotide sequence ID" value="NZ_JACGXA010000001.1"/>
</dbReference>
<keyword evidence="3" id="KW-1185">Reference proteome</keyword>
<comment type="caution">
    <text evidence="2">The sequence shown here is derived from an EMBL/GenBank/DDBJ whole genome shotgun (WGS) entry which is preliminary data.</text>
</comment>
<keyword evidence="1" id="KW-0732">Signal</keyword>
<dbReference type="AlphaFoldDB" id="A0A7W3J3A4"/>
<evidence type="ECO:0000256" key="1">
    <source>
        <dbReference type="SAM" id="SignalP"/>
    </source>
</evidence>
<evidence type="ECO:0000313" key="3">
    <source>
        <dbReference type="Proteomes" id="UP000580910"/>
    </source>
</evidence>